<accession>A0A3P3RIC7</accession>
<organism evidence="2 3">
    <name type="scientific">Halocatena pleomorpha</name>
    <dbReference type="NCBI Taxonomy" id="1785090"/>
    <lineage>
        <taxon>Archaea</taxon>
        <taxon>Methanobacteriati</taxon>
        <taxon>Methanobacteriota</taxon>
        <taxon>Stenosarchaea group</taxon>
        <taxon>Halobacteria</taxon>
        <taxon>Halobacteriales</taxon>
        <taxon>Natronomonadaceae</taxon>
        <taxon>Halocatena</taxon>
    </lineage>
</organism>
<gene>
    <name evidence="2" type="ORF">EIK79_04815</name>
</gene>
<proteinExistence type="predicted"/>
<dbReference type="PANTHER" id="PTHR35399:SF2">
    <property type="entry name" value="DUF839 DOMAIN-CONTAINING PROTEIN"/>
    <property type="match status" value="1"/>
</dbReference>
<name>A0A3P3RIC7_9EURY</name>
<feature type="region of interest" description="Disordered" evidence="1">
    <location>
        <begin position="527"/>
        <end position="546"/>
    </location>
</feature>
<dbReference type="AlphaFoldDB" id="A0A3P3RIC7"/>
<dbReference type="PANTHER" id="PTHR35399">
    <property type="entry name" value="SLR8030 PROTEIN"/>
    <property type="match status" value="1"/>
</dbReference>
<evidence type="ECO:0000256" key="1">
    <source>
        <dbReference type="SAM" id="MobiDB-lite"/>
    </source>
</evidence>
<evidence type="ECO:0000313" key="2">
    <source>
        <dbReference type="EMBL" id="RRJ32540.1"/>
    </source>
</evidence>
<protein>
    <submittedName>
        <fullName evidence="2">DUF839 domain-containing protein</fullName>
    </submittedName>
</protein>
<dbReference type="RefSeq" id="WP_124953999.1">
    <property type="nucleotide sequence ID" value="NZ_RRCH01000008.1"/>
</dbReference>
<dbReference type="OrthoDB" id="167814at2157"/>
<dbReference type="PROSITE" id="PS51318">
    <property type="entry name" value="TAT"/>
    <property type="match status" value="1"/>
</dbReference>
<evidence type="ECO:0000313" key="3">
    <source>
        <dbReference type="Proteomes" id="UP000282322"/>
    </source>
</evidence>
<dbReference type="Proteomes" id="UP000282322">
    <property type="component" value="Unassembled WGS sequence"/>
</dbReference>
<reference evidence="2 3" key="1">
    <citation type="submission" date="2018-11" db="EMBL/GenBank/DDBJ databases">
        <title>Taxonoimc description of Halomarina strain SPP-AMP-1.</title>
        <authorList>
            <person name="Pal Y."/>
            <person name="Srinivasana K."/>
            <person name="Verma A."/>
            <person name="Kumar P."/>
        </authorList>
    </citation>
    <scope>NUCLEOTIDE SEQUENCE [LARGE SCALE GENOMIC DNA]</scope>
    <source>
        <strain evidence="2 3">SPP-AMP-1</strain>
    </source>
</reference>
<dbReference type="InterPro" id="IPR008557">
    <property type="entry name" value="PhoX"/>
</dbReference>
<keyword evidence="3" id="KW-1185">Reference proteome</keyword>
<comment type="caution">
    <text evidence="2">The sequence shown here is derived from an EMBL/GenBank/DDBJ whole genome shotgun (WGS) entry which is preliminary data.</text>
</comment>
<dbReference type="EMBL" id="RRCH01000008">
    <property type="protein sequence ID" value="RRJ32540.1"/>
    <property type="molecule type" value="Genomic_DNA"/>
</dbReference>
<dbReference type="InterPro" id="IPR006311">
    <property type="entry name" value="TAT_signal"/>
</dbReference>
<sequence length="612" mass="66815">MAQEHTRRDTLKLLSALGAAGIIGSGSVGAVPSHSHKEDDATLNRFATTVAGAEITGVFVTQDGQLFFNVQHPSDTARERYQPGAIGAVAGVDMRRLPADFESVQPPESPAEYVTTAAGEYQILATSDDETESGQRLGMPYSPDGEPLTDGNDPDFNGFILADETANEGYLFTNWEDVPGMVSRLHVQQSRSSGQWSVVERTNVDFRGVEGTWNNCFGTVTPWNTPLTSEEYEPDARAWFHEDEQTYNNQEAKIESYLGRFGNAYRYGYVVEIEEPQSDDPKPTKHYTMGRFSHENAVVMPDDRTVYMSDDGTGTVFFKFVADTPGDLSAGTLYAAAAKQQGRSTDPRDVSFKLEWIELAHATDKAVESWIADYDDQEPSTDPTYITDDEITAWANGNAADDRVAFLESRKAAAAKGATNEFRKMEGVNVRPNATPGDHLYLAMSELNETMRSNDDTDEFDDPQDDIHLDREDAGAVYRLRLDGNYDVHRMEPAVVGGDHATICGGCPYDARPNSNATVCQDCAFNPSSDDETSASTASDSKGVNRVTDGATSLLGSGLASLTERSTSVDPEHTIANPDNIVVLPDGRVIIGEDSAIHKPNMLWVYDPGRSA</sequence>
<dbReference type="Pfam" id="PF05787">
    <property type="entry name" value="PhoX"/>
    <property type="match status" value="1"/>
</dbReference>